<dbReference type="PANTHER" id="PTHR31374">
    <property type="entry name" value="AUXIN-INDUCED PROTEIN-LIKE-RELATED"/>
    <property type="match status" value="1"/>
</dbReference>
<dbReference type="OrthoDB" id="1930622at2759"/>
<dbReference type="PANTHER" id="PTHR31374:SF188">
    <property type="entry name" value="SAUR-LIKE AUXIN-RESPONSIVE FAMILY PROTEIN"/>
    <property type="match status" value="1"/>
</dbReference>
<accession>A0A2Z6PJG6</accession>
<dbReference type="EMBL" id="DF974085">
    <property type="protein sequence ID" value="GAU44907.1"/>
    <property type="molecule type" value="Genomic_DNA"/>
</dbReference>
<sequence length="145" mass="16695">MWRPPLFEILEHWLIVSPQLSGTPQQVVDSNQIVFCYIESSFFGKVQKSLSVFVPRKHALSYWNEDHATTTTELADDVMKGYFAVLARKGEETRRFIVGLDYLTDPAFLGLLDDAWEEYGFRQKGTLVVPCRPIELQNILDGRKI</sequence>
<dbReference type="GO" id="GO:0009733">
    <property type="term" value="P:response to auxin"/>
    <property type="evidence" value="ECO:0007669"/>
    <property type="project" value="InterPro"/>
</dbReference>
<gene>
    <name evidence="2" type="ORF">TSUD_400590</name>
</gene>
<proteinExistence type="inferred from homology"/>
<dbReference type="AlphaFoldDB" id="A0A2Z6PJG6"/>
<evidence type="ECO:0000313" key="2">
    <source>
        <dbReference type="EMBL" id="GAU44907.1"/>
    </source>
</evidence>
<comment type="similarity">
    <text evidence="1">Belongs to the ARG7 family.</text>
</comment>
<keyword evidence="3" id="KW-1185">Reference proteome</keyword>
<dbReference type="Pfam" id="PF02519">
    <property type="entry name" value="Auxin_inducible"/>
    <property type="match status" value="1"/>
</dbReference>
<protein>
    <submittedName>
        <fullName evidence="2">Uncharacterized protein</fullName>
    </submittedName>
</protein>
<organism evidence="2 3">
    <name type="scientific">Trifolium subterraneum</name>
    <name type="common">Subterranean clover</name>
    <dbReference type="NCBI Taxonomy" id="3900"/>
    <lineage>
        <taxon>Eukaryota</taxon>
        <taxon>Viridiplantae</taxon>
        <taxon>Streptophyta</taxon>
        <taxon>Embryophyta</taxon>
        <taxon>Tracheophyta</taxon>
        <taxon>Spermatophyta</taxon>
        <taxon>Magnoliopsida</taxon>
        <taxon>eudicotyledons</taxon>
        <taxon>Gunneridae</taxon>
        <taxon>Pentapetalae</taxon>
        <taxon>rosids</taxon>
        <taxon>fabids</taxon>
        <taxon>Fabales</taxon>
        <taxon>Fabaceae</taxon>
        <taxon>Papilionoideae</taxon>
        <taxon>50 kb inversion clade</taxon>
        <taxon>NPAAA clade</taxon>
        <taxon>Hologalegina</taxon>
        <taxon>IRL clade</taxon>
        <taxon>Trifolieae</taxon>
        <taxon>Trifolium</taxon>
    </lineage>
</organism>
<evidence type="ECO:0000313" key="3">
    <source>
        <dbReference type="Proteomes" id="UP000242715"/>
    </source>
</evidence>
<name>A0A2Z6PJG6_TRISU</name>
<reference evidence="3" key="1">
    <citation type="journal article" date="2017" name="Front. Plant Sci.">
        <title>Climate Clever Clovers: New Paradigm to Reduce the Environmental Footprint of Ruminants by Breeding Low Methanogenic Forages Utilizing Haplotype Variation.</title>
        <authorList>
            <person name="Kaur P."/>
            <person name="Appels R."/>
            <person name="Bayer P.E."/>
            <person name="Keeble-Gagnere G."/>
            <person name="Wang J."/>
            <person name="Hirakawa H."/>
            <person name="Shirasawa K."/>
            <person name="Vercoe P."/>
            <person name="Stefanova K."/>
            <person name="Durmic Z."/>
            <person name="Nichols P."/>
            <person name="Revell C."/>
            <person name="Isobe S.N."/>
            <person name="Edwards D."/>
            <person name="Erskine W."/>
        </authorList>
    </citation>
    <scope>NUCLEOTIDE SEQUENCE [LARGE SCALE GENOMIC DNA]</scope>
    <source>
        <strain evidence="3">cv. Daliak</strain>
    </source>
</reference>
<dbReference type="Proteomes" id="UP000242715">
    <property type="component" value="Unassembled WGS sequence"/>
</dbReference>
<evidence type="ECO:0000256" key="1">
    <source>
        <dbReference type="ARBA" id="ARBA00006974"/>
    </source>
</evidence>
<dbReference type="InterPro" id="IPR003676">
    <property type="entry name" value="SAUR_fam"/>
</dbReference>